<sequence length="139" mass="15384">MFCCLRRKSKRVAGKLEVAGCSYASVYPFGALWLVLFAAFYGVLFLGLRMIALTCNLAHTALPRNPPSCIATPAYAPCPYSKCRGIISVSFFSSACASSKTYSIVRLLSTSHYVLFVSLLLYTSVFDSCFRRRSNDYVV</sequence>
<feature type="transmembrane region" description="Helical" evidence="1">
    <location>
        <begin position="112"/>
        <end position="130"/>
    </location>
</feature>
<keyword evidence="1" id="KW-1133">Transmembrane helix</keyword>
<feature type="transmembrane region" description="Helical" evidence="1">
    <location>
        <begin position="21"/>
        <end position="44"/>
    </location>
</feature>
<keyword evidence="1" id="KW-0812">Transmembrane</keyword>
<accession>A0AA39U1A6</accession>
<protein>
    <submittedName>
        <fullName evidence="2">Uncharacterized protein</fullName>
    </submittedName>
</protein>
<evidence type="ECO:0000313" key="3">
    <source>
        <dbReference type="Proteomes" id="UP001175228"/>
    </source>
</evidence>
<keyword evidence="3" id="KW-1185">Reference proteome</keyword>
<dbReference type="EMBL" id="JAUEPU010000001">
    <property type="protein sequence ID" value="KAK0505751.1"/>
    <property type="molecule type" value="Genomic_DNA"/>
</dbReference>
<evidence type="ECO:0000256" key="1">
    <source>
        <dbReference type="SAM" id="Phobius"/>
    </source>
</evidence>
<dbReference type="AlphaFoldDB" id="A0AA39U1A6"/>
<keyword evidence="1" id="KW-0472">Membrane</keyword>
<organism evidence="2 3">
    <name type="scientific">Armillaria luteobubalina</name>
    <dbReference type="NCBI Taxonomy" id="153913"/>
    <lineage>
        <taxon>Eukaryota</taxon>
        <taxon>Fungi</taxon>
        <taxon>Dikarya</taxon>
        <taxon>Basidiomycota</taxon>
        <taxon>Agaricomycotina</taxon>
        <taxon>Agaricomycetes</taxon>
        <taxon>Agaricomycetidae</taxon>
        <taxon>Agaricales</taxon>
        <taxon>Marasmiineae</taxon>
        <taxon>Physalacriaceae</taxon>
        <taxon>Armillaria</taxon>
    </lineage>
</organism>
<gene>
    <name evidence="2" type="ORF">EDD18DRAFT_4613</name>
</gene>
<comment type="caution">
    <text evidence="2">The sequence shown here is derived from an EMBL/GenBank/DDBJ whole genome shotgun (WGS) entry which is preliminary data.</text>
</comment>
<proteinExistence type="predicted"/>
<evidence type="ECO:0000313" key="2">
    <source>
        <dbReference type="EMBL" id="KAK0505751.1"/>
    </source>
</evidence>
<dbReference type="Proteomes" id="UP001175228">
    <property type="component" value="Unassembled WGS sequence"/>
</dbReference>
<name>A0AA39U1A6_9AGAR</name>
<reference evidence="2" key="1">
    <citation type="submission" date="2023-06" db="EMBL/GenBank/DDBJ databases">
        <authorList>
            <consortium name="Lawrence Berkeley National Laboratory"/>
            <person name="Ahrendt S."/>
            <person name="Sahu N."/>
            <person name="Indic B."/>
            <person name="Wong-Bajracharya J."/>
            <person name="Merenyi Z."/>
            <person name="Ke H.-M."/>
            <person name="Monk M."/>
            <person name="Kocsube S."/>
            <person name="Drula E."/>
            <person name="Lipzen A."/>
            <person name="Balint B."/>
            <person name="Henrissat B."/>
            <person name="Andreopoulos B."/>
            <person name="Martin F.M."/>
            <person name="Harder C.B."/>
            <person name="Rigling D."/>
            <person name="Ford K.L."/>
            <person name="Foster G.D."/>
            <person name="Pangilinan J."/>
            <person name="Papanicolaou A."/>
            <person name="Barry K."/>
            <person name="LaButti K."/>
            <person name="Viragh M."/>
            <person name="Koriabine M."/>
            <person name="Yan M."/>
            <person name="Riley R."/>
            <person name="Champramary S."/>
            <person name="Plett K.L."/>
            <person name="Tsai I.J."/>
            <person name="Slot J."/>
            <person name="Sipos G."/>
            <person name="Plett J."/>
            <person name="Nagy L.G."/>
            <person name="Grigoriev I.V."/>
        </authorList>
    </citation>
    <scope>NUCLEOTIDE SEQUENCE</scope>
    <source>
        <strain evidence="2">HWK02</strain>
    </source>
</reference>